<evidence type="ECO:0000256" key="1">
    <source>
        <dbReference type="ARBA" id="ARBA00006817"/>
    </source>
</evidence>
<dbReference type="InterPro" id="IPR023393">
    <property type="entry name" value="START-like_dom_sf"/>
</dbReference>
<sequence length="174" mass="19796">MAEYKNTGNFSDNISSSDLTLEITRRFAAPRETVFKALTRPEIFKTWWGPKGCDCRACEIDLRVGGQWKTTLENTDGDCSSNQVGGVYTEIEDPSKLVFTWAWIDENGIRGHETEVTILLHDEGKKTLMEFSQKIFADAEQWDQHRKGWKSSWDCLEEVLAGGKNELLGVPEIF</sequence>
<keyword evidence="4" id="KW-1185">Reference proteome</keyword>
<protein>
    <recommendedName>
        <fullName evidence="2">Activator of Hsp90 ATPase homologue 1/2-like C-terminal domain-containing protein</fullName>
    </recommendedName>
</protein>
<dbReference type="InterPro" id="IPR013538">
    <property type="entry name" value="ASHA1/2-like_C"/>
</dbReference>
<dbReference type="STRING" id="1549748.WH95_10685"/>
<dbReference type="Proteomes" id="UP000034491">
    <property type="component" value="Unassembled WGS sequence"/>
</dbReference>
<dbReference type="AlphaFoldDB" id="A0A0M2RA61"/>
<organism evidence="3 4">
    <name type="scientific">Kiloniella litopenaei</name>
    <dbReference type="NCBI Taxonomy" id="1549748"/>
    <lineage>
        <taxon>Bacteria</taxon>
        <taxon>Pseudomonadati</taxon>
        <taxon>Pseudomonadota</taxon>
        <taxon>Alphaproteobacteria</taxon>
        <taxon>Rhodospirillales</taxon>
        <taxon>Kiloniellaceae</taxon>
        <taxon>Kiloniella</taxon>
    </lineage>
</organism>
<feature type="domain" description="Activator of Hsp90 ATPase homologue 1/2-like C-terminal" evidence="2">
    <location>
        <begin position="28"/>
        <end position="160"/>
    </location>
</feature>
<proteinExistence type="inferred from homology"/>
<dbReference type="Gene3D" id="3.30.530.20">
    <property type="match status" value="1"/>
</dbReference>
<gene>
    <name evidence="3" type="ORF">WH95_10685</name>
</gene>
<dbReference type="Pfam" id="PF08327">
    <property type="entry name" value="AHSA1"/>
    <property type="match status" value="1"/>
</dbReference>
<dbReference type="EMBL" id="LANI01000009">
    <property type="protein sequence ID" value="KKJ76885.1"/>
    <property type="molecule type" value="Genomic_DNA"/>
</dbReference>
<evidence type="ECO:0000259" key="2">
    <source>
        <dbReference type="Pfam" id="PF08327"/>
    </source>
</evidence>
<dbReference type="OrthoDB" id="9805228at2"/>
<comment type="caution">
    <text evidence="3">The sequence shown here is derived from an EMBL/GenBank/DDBJ whole genome shotgun (WGS) entry which is preliminary data.</text>
</comment>
<evidence type="ECO:0000313" key="4">
    <source>
        <dbReference type="Proteomes" id="UP000034491"/>
    </source>
</evidence>
<dbReference type="RefSeq" id="WP_046506745.1">
    <property type="nucleotide sequence ID" value="NZ_LANI01000009.1"/>
</dbReference>
<accession>A0A0M2RA61</accession>
<comment type="similarity">
    <text evidence="1">Belongs to the AHA1 family.</text>
</comment>
<reference evidence="3 4" key="1">
    <citation type="submission" date="2015-03" db="EMBL/GenBank/DDBJ databases">
        <title>Genome sequence of Kiloniella sp. P1-1, isolated from the gut microflora of Pacific white shrimp, Penaeus vannamei.</title>
        <authorList>
            <person name="Shao Z."/>
            <person name="Wang L."/>
            <person name="Li X."/>
        </authorList>
    </citation>
    <scope>NUCLEOTIDE SEQUENCE [LARGE SCALE GENOMIC DNA]</scope>
    <source>
        <strain evidence="3 4">P1-1</strain>
    </source>
</reference>
<dbReference type="SUPFAM" id="SSF55961">
    <property type="entry name" value="Bet v1-like"/>
    <property type="match status" value="1"/>
</dbReference>
<name>A0A0M2RA61_9PROT</name>
<evidence type="ECO:0000313" key="3">
    <source>
        <dbReference type="EMBL" id="KKJ76885.1"/>
    </source>
</evidence>
<dbReference type="CDD" id="cd07814">
    <property type="entry name" value="SRPBCC_CalC_Aha1-like"/>
    <property type="match status" value="1"/>
</dbReference>